<dbReference type="RefSeq" id="WP_035332252.1">
    <property type="nucleotide sequence ID" value="NZ_AP028867.1"/>
</dbReference>
<name>A0A4Y8L695_9BACT</name>
<dbReference type="InterPro" id="IPR011990">
    <property type="entry name" value="TPR-like_helical_dom_sf"/>
</dbReference>
<gene>
    <name evidence="2" type="ORF">E2605_10430</name>
</gene>
<evidence type="ECO:0000256" key="1">
    <source>
        <dbReference type="SAM" id="Phobius"/>
    </source>
</evidence>
<dbReference type="Proteomes" id="UP000297861">
    <property type="component" value="Unassembled WGS sequence"/>
</dbReference>
<dbReference type="Gene3D" id="1.25.40.10">
    <property type="entry name" value="Tetratricopeptide repeat domain"/>
    <property type="match status" value="1"/>
</dbReference>
<dbReference type="STRING" id="1121485.GCA_000426485_00417"/>
<reference evidence="2 3" key="1">
    <citation type="submission" date="2019-03" db="EMBL/GenBank/DDBJ databases">
        <title>San Antonio Military Medical Center submission to MRSN (WRAIR), pending publication.</title>
        <authorList>
            <person name="Blyth D.M."/>
            <person name="Mccarthy S.L."/>
            <person name="Schall S.E."/>
            <person name="Stam J.A."/>
            <person name="Ong A.C."/>
            <person name="Mcgann P.T."/>
        </authorList>
    </citation>
    <scope>NUCLEOTIDE SEQUENCE [LARGE SCALE GENOMIC DNA]</scope>
    <source>
        <strain evidence="2 3">MRSN571793</strain>
    </source>
</reference>
<feature type="transmembrane region" description="Helical" evidence="1">
    <location>
        <begin position="36"/>
        <end position="53"/>
    </location>
</feature>
<dbReference type="EMBL" id="SOML01000006">
    <property type="protein sequence ID" value="TFD96006.1"/>
    <property type="molecule type" value="Genomic_DNA"/>
</dbReference>
<sequence>MSSRKERELNEEKDWNKIDEAVISSGNFLFKYQKQLIIAVAALIVIIGGYWAYKVFIVEPKTQDAQVALFKGEQYFQSGMDSLALNGDGNGYIGFIGIISEYGSTKTGDLAKAYAGLSYARLGQYEQALSYLKDFSGGDDMVTPAVKGAIGDCLVNTGKAEDAISYFESAAKDADDALLSPIFYKKAAIVYRDLKKYDKVIDLFTKIKNNYMASPEAAEADKYIAEANILKGGN</sequence>
<proteinExistence type="predicted"/>
<organism evidence="2 3">
    <name type="scientific">Dysgonomonas capnocytophagoides</name>
    <dbReference type="NCBI Taxonomy" id="45254"/>
    <lineage>
        <taxon>Bacteria</taxon>
        <taxon>Pseudomonadati</taxon>
        <taxon>Bacteroidota</taxon>
        <taxon>Bacteroidia</taxon>
        <taxon>Bacteroidales</taxon>
        <taxon>Dysgonomonadaceae</taxon>
        <taxon>Dysgonomonas</taxon>
    </lineage>
</organism>
<protein>
    <submittedName>
        <fullName evidence="2">Tetratricopeptide repeat protein</fullName>
    </submittedName>
</protein>
<comment type="caution">
    <text evidence="2">The sequence shown here is derived from an EMBL/GenBank/DDBJ whole genome shotgun (WGS) entry which is preliminary data.</text>
</comment>
<dbReference type="AlphaFoldDB" id="A0A4Y8L695"/>
<keyword evidence="3" id="KW-1185">Reference proteome</keyword>
<evidence type="ECO:0000313" key="3">
    <source>
        <dbReference type="Proteomes" id="UP000297861"/>
    </source>
</evidence>
<dbReference type="OrthoDB" id="9808622at2"/>
<evidence type="ECO:0000313" key="2">
    <source>
        <dbReference type="EMBL" id="TFD96006.1"/>
    </source>
</evidence>
<keyword evidence="1" id="KW-0472">Membrane</keyword>
<keyword evidence="1" id="KW-0812">Transmembrane</keyword>
<accession>A0A4Y8L695</accession>
<keyword evidence="1" id="KW-1133">Transmembrane helix</keyword>
<dbReference type="SUPFAM" id="SSF48452">
    <property type="entry name" value="TPR-like"/>
    <property type="match status" value="1"/>
</dbReference>